<evidence type="ECO:0000313" key="10">
    <source>
        <dbReference type="Proteomes" id="UP000009282"/>
    </source>
</evidence>
<evidence type="ECO:0000256" key="5">
    <source>
        <dbReference type="HAMAP-Rule" id="MF_01114"/>
    </source>
</evidence>
<dbReference type="InterPro" id="IPR053925">
    <property type="entry name" value="RecX_HTH_3rd"/>
</dbReference>
<evidence type="ECO:0000259" key="8">
    <source>
        <dbReference type="Pfam" id="PF21982"/>
    </source>
</evidence>
<name>G4QLT8_GLANF</name>
<comment type="subcellular location">
    <subcellularLocation>
        <location evidence="1 5">Cytoplasm</location>
    </subcellularLocation>
</comment>
<dbReference type="Pfam" id="PF02631">
    <property type="entry name" value="RecX_HTH2"/>
    <property type="match status" value="1"/>
</dbReference>
<proteinExistence type="inferred from homology"/>
<dbReference type="InterPro" id="IPR053924">
    <property type="entry name" value="RecX_HTH_2nd"/>
</dbReference>
<dbReference type="AlphaFoldDB" id="G4QLT8"/>
<dbReference type="KEGG" id="gni:GNIT_2331"/>
<dbReference type="PANTHER" id="PTHR33602">
    <property type="entry name" value="REGULATORY PROTEIN RECX FAMILY PROTEIN"/>
    <property type="match status" value="1"/>
</dbReference>
<dbReference type="HAMAP" id="MF_01114">
    <property type="entry name" value="RecX"/>
    <property type="match status" value="1"/>
</dbReference>
<reference evidence="9 10" key="1">
    <citation type="journal article" date="2011" name="J. Bacteriol.">
        <title>Complete genome sequence of seawater bacterium Glaciecola nitratireducens FR1064T.</title>
        <authorList>
            <person name="Bian F."/>
            <person name="Qin Q.L."/>
            <person name="Xie B.B."/>
            <person name="Shu Y.L."/>
            <person name="Zhang X.Y."/>
            <person name="Yu Y."/>
            <person name="Chen B."/>
            <person name="Chen X.L."/>
            <person name="Zhou B.C."/>
            <person name="Zhang Y.Z."/>
        </authorList>
    </citation>
    <scope>NUCLEOTIDE SEQUENCE [LARGE SCALE GENOMIC DNA]</scope>
    <source>
        <strain evidence="10">JCM 12485 / KCTC 12276 / FR1064</strain>
    </source>
</reference>
<protein>
    <recommendedName>
        <fullName evidence="3 5">Regulatory protein RecX</fullName>
    </recommendedName>
</protein>
<dbReference type="Gene3D" id="1.10.10.10">
    <property type="entry name" value="Winged helix-like DNA-binding domain superfamily/Winged helix DNA-binding domain"/>
    <property type="match status" value="3"/>
</dbReference>
<evidence type="ECO:0000256" key="1">
    <source>
        <dbReference type="ARBA" id="ARBA00004496"/>
    </source>
</evidence>
<dbReference type="EMBL" id="CP003060">
    <property type="protein sequence ID" value="AEP30428.1"/>
    <property type="molecule type" value="Genomic_DNA"/>
</dbReference>
<evidence type="ECO:0000259" key="7">
    <source>
        <dbReference type="Pfam" id="PF21981"/>
    </source>
</evidence>
<dbReference type="InterPro" id="IPR036388">
    <property type="entry name" value="WH-like_DNA-bd_sf"/>
</dbReference>
<feature type="domain" description="RecX third three-helical" evidence="7">
    <location>
        <begin position="111"/>
        <end position="149"/>
    </location>
</feature>
<gene>
    <name evidence="5 9" type="primary">recX</name>
    <name evidence="9" type="ordered locus">GNIT_2331</name>
</gene>
<keyword evidence="10" id="KW-1185">Reference proteome</keyword>
<feature type="domain" description="RecX second three-helical" evidence="6">
    <location>
        <begin position="59"/>
        <end position="97"/>
    </location>
</feature>
<dbReference type="InterPro" id="IPR053926">
    <property type="entry name" value="RecX_HTH_1st"/>
</dbReference>
<evidence type="ECO:0000256" key="3">
    <source>
        <dbReference type="ARBA" id="ARBA00018111"/>
    </source>
</evidence>
<dbReference type="PANTHER" id="PTHR33602:SF1">
    <property type="entry name" value="REGULATORY PROTEIN RECX FAMILY PROTEIN"/>
    <property type="match status" value="1"/>
</dbReference>
<feature type="domain" description="RecX first three-helical" evidence="8">
    <location>
        <begin position="19"/>
        <end position="51"/>
    </location>
</feature>
<dbReference type="InterPro" id="IPR003783">
    <property type="entry name" value="Regulatory_RecX"/>
</dbReference>
<evidence type="ECO:0000313" key="9">
    <source>
        <dbReference type="EMBL" id="AEP30428.1"/>
    </source>
</evidence>
<evidence type="ECO:0000259" key="6">
    <source>
        <dbReference type="Pfam" id="PF02631"/>
    </source>
</evidence>
<comment type="similarity">
    <text evidence="2 5">Belongs to the RecX family.</text>
</comment>
<dbReference type="Pfam" id="PF21982">
    <property type="entry name" value="RecX_HTH1"/>
    <property type="match status" value="1"/>
</dbReference>
<accession>G4QLT8</accession>
<dbReference type="GO" id="GO:0005737">
    <property type="term" value="C:cytoplasm"/>
    <property type="evidence" value="ECO:0007669"/>
    <property type="project" value="UniProtKB-SubCell"/>
</dbReference>
<keyword evidence="4 5" id="KW-0963">Cytoplasm</keyword>
<dbReference type="STRING" id="1085623.GNIT_2331"/>
<sequence>MLVTMSDNDAKIIRHKLTRLLSRREHSQTELRKKLSDLEISADIIDETIKKFAEKDIQSDLRFAEAVVRGAYYRGKGPVFIERELNNHNIDFALVRELVNDDDFDWFESSKAVRVKRFGEDLPDDWTAKQKQMRFLQYRGFAQEQIKYAFE</sequence>
<organism evidence="9 10">
    <name type="scientific">Glaciecola nitratireducens (strain JCM 12485 / KCTC 12276 / FR1064)</name>
    <dbReference type="NCBI Taxonomy" id="1085623"/>
    <lineage>
        <taxon>Bacteria</taxon>
        <taxon>Pseudomonadati</taxon>
        <taxon>Pseudomonadota</taxon>
        <taxon>Gammaproteobacteria</taxon>
        <taxon>Alteromonadales</taxon>
        <taxon>Alteromonadaceae</taxon>
        <taxon>Brumicola</taxon>
    </lineage>
</organism>
<dbReference type="Proteomes" id="UP000009282">
    <property type="component" value="Chromosome"/>
</dbReference>
<comment type="function">
    <text evidence="5">Modulates RecA activity.</text>
</comment>
<evidence type="ECO:0000256" key="4">
    <source>
        <dbReference type="ARBA" id="ARBA00022490"/>
    </source>
</evidence>
<dbReference type="Pfam" id="PF21981">
    <property type="entry name" value="RecX_HTH3"/>
    <property type="match status" value="1"/>
</dbReference>
<dbReference type="GO" id="GO:0006282">
    <property type="term" value="P:regulation of DNA repair"/>
    <property type="evidence" value="ECO:0007669"/>
    <property type="project" value="UniProtKB-UniRule"/>
</dbReference>
<evidence type="ECO:0000256" key="2">
    <source>
        <dbReference type="ARBA" id="ARBA00009695"/>
    </source>
</evidence>
<dbReference type="eggNOG" id="COG2137">
    <property type="taxonomic scope" value="Bacteria"/>
</dbReference>
<dbReference type="HOGENOM" id="CLU_066607_3_2_6"/>